<dbReference type="EMBL" id="FUKM01000028">
    <property type="protein sequence ID" value="SJN12101.1"/>
    <property type="molecule type" value="Genomic_DNA"/>
</dbReference>
<evidence type="ECO:0000313" key="1">
    <source>
        <dbReference type="EMBL" id="SJN12101.1"/>
    </source>
</evidence>
<accession>A0A1R4HWY5</accession>
<dbReference type="SUPFAM" id="SSF51316">
    <property type="entry name" value="Mss4-like"/>
    <property type="match status" value="1"/>
</dbReference>
<dbReference type="AlphaFoldDB" id="A0A1R4HWY5"/>
<proteinExistence type="predicted"/>
<reference evidence="1 2" key="1">
    <citation type="submission" date="2017-02" db="EMBL/GenBank/DDBJ databases">
        <authorList>
            <person name="Dridi B."/>
        </authorList>
    </citation>
    <scope>NUCLEOTIDE SEQUENCE [LARGE SCALE GENOMIC DNA]</scope>
    <source>
        <strain evidence="1 2">JB380</strain>
    </source>
</reference>
<name>A0A1R4HWY5_9GAMM</name>
<dbReference type="InterPro" id="IPR011057">
    <property type="entry name" value="Mss4-like_sf"/>
</dbReference>
<dbReference type="Proteomes" id="UP000196331">
    <property type="component" value="Unassembled WGS sequence"/>
</dbReference>
<sequence length="48" mass="5357">MKKPEIYALPLGTLDVDPGVCPNRHVFVGNKAPWYEIADDLPQFTENG</sequence>
<protein>
    <submittedName>
        <fullName evidence="1">Uncharacterized protein</fullName>
    </submittedName>
</protein>
<evidence type="ECO:0000313" key="2">
    <source>
        <dbReference type="Proteomes" id="UP000196331"/>
    </source>
</evidence>
<gene>
    <name evidence="1" type="ORF">CZ787_07365</name>
</gene>
<comment type="caution">
    <text evidence="1">The sequence shown here is derived from an EMBL/GenBank/DDBJ whole genome shotgun (WGS) entry which is preliminary data.</text>
</comment>
<organism evidence="1 2">
    <name type="scientific">Halomonas citrativorans</name>
    <dbReference type="NCBI Taxonomy" id="2742612"/>
    <lineage>
        <taxon>Bacteria</taxon>
        <taxon>Pseudomonadati</taxon>
        <taxon>Pseudomonadota</taxon>
        <taxon>Gammaproteobacteria</taxon>
        <taxon>Oceanospirillales</taxon>
        <taxon>Halomonadaceae</taxon>
        <taxon>Halomonas</taxon>
    </lineage>
</organism>